<proteinExistence type="predicted"/>
<dbReference type="AlphaFoldDB" id="A0A183N6E2"/>
<gene>
    <name evidence="2" type="ORF">SMRZ_LOCUS23867</name>
</gene>
<reference evidence="2 3" key="1">
    <citation type="submission" date="2018-11" db="EMBL/GenBank/DDBJ databases">
        <authorList>
            <consortium name="Pathogen Informatics"/>
        </authorList>
    </citation>
    <scope>NUCLEOTIDE SEQUENCE [LARGE SCALE GENOMIC DNA]</scope>
    <source>
        <strain evidence="2 3">Zambia</strain>
    </source>
</reference>
<name>A0A183N6E2_9TREM</name>
<evidence type="ECO:0000313" key="3">
    <source>
        <dbReference type="Proteomes" id="UP000277204"/>
    </source>
</evidence>
<dbReference type="EMBL" id="UZAI01019991">
    <property type="protein sequence ID" value="VDP49028.1"/>
    <property type="molecule type" value="Genomic_DNA"/>
</dbReference>
<feature type="region of interest" description="Disordered" evidence="1">
    <location>
        <begin position="1"/>
        <end position="24"/>
    </location>
</feature>
<sequence>MGRLSKKRARKSPNTSDNNNSVITYPPCSATPFEADNVGIDLTPHLMLNDSVSNLIMSSTSRSKSIDNIKSELNTAFKQLTDMRSKVESLASFLSKHDDLKQEIKTSSPLKLLLFDSHILAERLKESKRLICALTKFRDARIVSDRTTNQRLTQKRTLTENKGVEITRNHDASAAGFTDAATLSHVLQYSDIPTKNANLPVMSVVTSDNGLQGYSTSNALNNKPVRHNYSQHFPIGQDGLQGYSTPNVSNNKPVRRNFPQHLPIGQDGLLGYAPSTQPQLADSSVTLKRYRFSKPYELYIPVKYRIKLKRLQNRYFKSNDLTAVAQITIIFNQIKGKHRLKAIIEELLALNTNSKVQNLTLLFNKHTKATRVDGISSFLYKYVVDNYHYFDLAHELNLITTFINQQAVHLRNIKNSWLMLWIAIIGIQHNTIFEMQLNHLVIQPSCPKIIVSISDKIENSDPNGVEKIDHSYVHFNSPELIACFKESDKHYEKMNEFLSRIDCWTVGNGFILNPSKCQAGNLSMRRECHLYTVLRSHNACAIGDSLKNTMSKVILFGFTFSYDLSLSAHFLLLSKSTEAAFLKPRAPFKLAAFNVCTLMQVGQQLGLAMSLESLRIDVCCLSETPIQDSGEVLQIRSTSVTSKSFFYVRLSVDPVASSSGLAGVGVALSARAEAALIDWIPINSRL</sequence>
<accession>A0A183N6E2</accession>
<evidence type="ECO:0000256" key="1">
    <source>
        <dbReference type="SAM" id="MobiDB-lite"/>
    </source>
</evidence>
<keyword evidence="3" id="KW-1185">Reference proteome</keyword>
<feature type="non-terminal residue" evidence="2">
    <location>
        <position position="686"/>
    </location>
</feature>
<organism evidence="2 3">
    <name type="scientific">Schistosoma margrebowiei</name>
    <dbReference type="NCBI Taxonomy" id="48269"/>
    <lineage>
        <taxon>Eukaryota</taxon>
        <taxon>Metazoa</taxon>
        <taxon>Spiralia</taxon>
        <taxon>Lophotrochozoa</taxon>
        <taxon>Platyhelminthes</taxon>
        <taxon>Trematoda</taxon>
        <taxon>Digenea</taxon>
        <taxon>Strigeidida</taxon>
        <taxon>Schistosomatoidea</taxon>
        <taxon>Schistosomatidae</taxon>
        <taxon>Schistosoma</taxon>
    </lineage>
</organism>
<feature type="compositionally biased region" description="Polar residues" evidence="1">
    <location>
        <begin position="12"/>
        <end position="23"/>
    </location>
</feature>
<protein>
    <submittedName>
        <fullName evidence="2">Uncharacterized protein</fullName>
    </submittedName>
</protein>
<evidence type="ECO:0000313" key="2">
    <source>
        <dbReference type="EMBL" id="VDP49028.1"/>
    </source>
</evidence>
<dbReference type="Proteomes" id="UP000277204">
    <property type="component" value="Unassembled WGS sequence"/>
</dbReference>
<feature type="compositionally biased region" description="Basic residues" evidence="1">
    <location>
        <begin position="1"/>
        <end position="11"/>
    </location>
</feature>